<dbReference type="GO" id="GO:0004852">
    <property type="term" value="F:uroporphyrinogen-III synthase activity"/>
    <property type="evidence" value="ECO:0007669"/>
    <property type="project" value="UniProtKB-UniRule"/>
</dbReference>
<evidence type="ECO:0000256" key="1">
    <source>
        <dbReference type="RuleBase" id="RU366031"/>
    </source>
</evidence>
<dbReference type="SUPFAM" id="SSF69618">
    <property type="entry name" value="HemD-like"/>
    <property type="match status" value="1"/>
</dbReference>
<dbReference type="GO" id="GO:0006780">
    <property type="term" value="P:uroporphyrinogen III biosynthetic process"/>
    <property type="evidence" value="ECO:0007669"/>
    <property type="project" value="UniProtKB-UniRule"/>
</dbReference>
<comment type="function">
    <text evidence="1">Catalyzes cyclization of the linear tetrapyrrole, hydroxymethylbilane, to the macrocyclic uroporphyrinogen III.</text>
</comment>
<name>A0AA38GH26_TAXCH</name>
<dbReference type="Gene3D" id="3.40.50.10090">
    <property type="match status" value="1"/>
</dbReference>
<comment type="similarity">
    <text evidence="1">Belongs to the uroporphyrinogen-III synthase family.</text>
</comment>
<dbReference type="InterPro" id="IPR036108">
    <property type="entry name" value="4pyrrol_syn_uPrphyn_synt_sf"/>
</dbReference>
<dbReference type="EMBL" id="JAHRHJ020000003">
    <property type="protein sequence ID" value="KAH9321494.1"/>
    <property type="molecule type" value="Genomic_DNA"/>
</dbReference>
<feature type="non-terminal residue" evidence="2">
    <location>
        <position position="95"/>
    </location>
</feature>
<protein>
    <recommendedName>
        <fullName evidence="1">Uroporphyrinogen-III synthase</fullName>
        <ecNumber evidence="1">4.2.1.75</ecNumber>
    </recommendedName>
</protein>
<keyword evidence="1" id="KW-0627">Porphyrin biosynthesis</keyword>
<sequence length="95" mass="10612">KRGLTSEKQRCVTAPLAANICAVPRHKVVLTREAGKNERLMKLLGNQGISCLELPLVRYIEGPDVKRLPAILRDNTFDWIVITSLEAGLVFLDAW</sequence>
<comment type="caution">
    <text evidence="2">The sequence shown here is derived from an EMBL/GenBank/DDBJ whole genome shotgun (WGS) entry which is preliminary data.</text>
</comment>
<gene>
    <name evidence="2" type="ORF">KI387_016133</name>
</gene>
<dbReference type="PANTHER" id="PTHR38042">
    <property type="entry name" value="UROPORPHYRINOGEN-III SYNTHASE, CHLOROPLASTIC"/>
    <property type="match status" value="1"/>
</dbReference>
<dbReference type="PANTHER" id="PTHR38042:SF1">
    <property type="entry name" value="UROPORPHYRINOGEN-III SYNTHASE, CHLOROPLASTIC"/>
    <property type="match status" value="1"/>
</dbReference>
<comment type="catalytic activity">
    <reaction evidence="1">
        <text>hydroxymethylbilane = uroporphyrinogen III + H2O</text>
        <dbReference type="Rhea" id="RHEA:18965"/>
        <dbReference type="ChEBI" id="CHEBI:15377"/>
        <dbReference type="ChEBI" id="CHEBI:57308"/>
        <dbReference type="ChEBI" id="CHEBI:57845"/>
        <dbReference type="EC" id="4.2.1.75"/>
    </reaction>
</comment>
<dbReference type="Proteomes" id="UP000824469">
    <property type="component" value="Unassembled WGS sequence"/>
</dbReference>
<dbReference type="EC" id="4.2.1.75" evidence="1"/>
<accession>A0AA38GH26</accession>
<feature type="non-terminal residue" evidence="2">
    <location>
        <position position="1"/>
    </location>
</feature>
<reference evidence="2 3" key="1">
    <citation type="journal article" date="2021" name="Nat. Plants">
        <title>The Taxus genome provides insights into paclitaxel biosynthesis.</title>
        <authorList>
            <person name="Xiong X."/>
            <person name="Gou J."/>
            <person name="Liao Q."/>
            <person name="Li Y."/>
            <person name="Zhou Q."/>
            <person name="Bi G."/>
            <person name="Li C."/>
            <person name="Du R."/>
            <person name="Wang X."/>
            <person name="Sun T."/>
            <person name="Guo L."/>
            <person name="Liang H."/>
            <person name="Lu P."/>
            <person name="Wu Y."/>
            <person name="Zhang Z."/>
            <person name="Ro D.K."/>
            <person name="Shang Y."/>
            <person name="Huang S."/>
            <person name="Yan J."/>
        </authorList>
    </citation>
    <scope>NUCLEOTIDE SEQUENCE [LARGE SCALE GENOMIC DNA]</scope>
    <source>
        <strain evidence="2">Ta-2019</strain>
    </source>
</reference>
<dbReference type="InterPro" id="IPR039793">
    <property type="entry name" value="UROS/Hem4"/>
</dbReference>
<comment type="pathway">
    <text evidence="1">Porphyrin-containing compound metabolism; protoporphyrin-IX biosynthesis; coproporphyrinogen-III from 5-aminolevulinate: step 3/4.</text>
</comment>
<proteinExistence type="inferred from homology"/>
<dbReference type="GO" id="GO:0006782">
    <property type="term" value="P:protoporphyrinogen IX biosynthetic process"/>
    <property type="evidence" value="ECO:0007669"/>
    <property type="project" value="UniProtKB-UniRule"/>
</dbReference>
<keyword evidence="3" id="KW-1185">Reference proteome</keyword>
<keyword evidence="1" id="KW-0456">Lyase</keyword>
<dbReference type="AlphaFoldDB" id="A0AA38GH26"/>
<organism evidence="2 3">
    <name type="scientific">Taxus chinensis</name>
    <name type="common">Chinese yew</name>
    <name type="synonym">Taxus wallichiana var. chinensis</name>
    <dbReference type="NCBI Taxonomy" id="29808"/>
    <lineage>
        <taxon>Eukaryota</taxon>
        <taxon>Viridiplantae</taxon>
        <taxon>Streptophyta</taxon>
        <taxon>Embryophyta</taxon>
        <taxon>Tracheophyta</taxon>
        <taxon>Spermatophyta</taxon>
        <taxon>Pinopsida</taxon>
        <taxon>Pinidae</taxon>
        <taxon>Conifers II</taxon>
        <taxon>Cupressales</taxon>
        <taxon>Taxaceae</taxon>
        <taxon>Taxus</taxon>
    </lineage>
</organism>
<evidence type="ECO:0000313" key="2">
    <source>
        <dbReference type="EMBL" id="KAH9321494.1"/>
    </source>
</evidence>
<evidence type="ECO:0000313" key="3">
    <source>
        <dbReference type="Proteomes" id="UP000824469"/>
    </source>
</evidence>